<organism evidence="6 7">
    <name type="scientific">Anaerococcus hydrogenalis</name>
    <dbReference type="NCBI Taxonomy" id="33029"/>
    <lineage>
        <taxon>Bacteria</taxon>
        <taxon>Bacillati</taxon>
        <taxon>Bacillota</taxon>
        <taxon>Tissierellia</taxon>
        <taxon>Tissierellales</taxon>
        <taxon>Peptoniphilaceae</taxon>
        <taxon>Anaerococcus</taxon>
    </lineage>
</organism>
<dbReference type="PRINTS" id="PR00039">
    <property type="entry name" value="HTHLYSR"/>
</dbReference>
<dbReference type="RefSeq" id="WP_102197741.1">
    <property type="nucleotide sequence ID" value="NZ_PNHP01000002.1"/>
</dbReference>
<dbReference type="InterPro" id="IPR005119">
    <property type="entry name" value="LysR_subst-bd"/>
</dbReference>
<dbReference type="SUPFAM" id="SSF53850">
    <property type="entry name" value="Periplasmic binding protein-like II"/>
    <property type="match status" value="1"/>
</dbReference>
<dbReference type="FunFam" id="1.10.10.10:FF:000001">
    <property type="entry name" value="LysR family transcriptional regulator"/>
    <property type="match status" value="1"/>
</dbReference>
<dbReference type="AlphaFoldDB" id="A0A2N6UJ29"/>
<keyword evidence="2" id="KW-0805">Transcription regulation</keyword>
<evidence type="ECO:0000256" key="2">
    <source>
        <dbReference type="ARBA" id="ARBA00023015"/>
    </source>
</evidence>
<evidence type="ECO:0000256" key="1">
    <source>
        <dbReference type="ARBA" id="ARBA00009437"/>
    </source>
</evidence>
<dbReference type="GeneID" id="84578181"/>
<feature type="domain" description="HTH lysR-type" evidence="5">
    <location>
        <begin position="1"/>
        <end position="58"/>
    </location>
</feature>
<evidence type="ECO:0000256" key="4">
    <source>
        <dbReference type="ARBA" id="ARBA00023163"/>
    </source>
</evidence>
<proteinExistence type="inferred from homology"/>
<dbReference type="GO" id="GO:0032993">
    <property type="term" value="C:protein-DNA complex"/>
    <property type="evidence" value="ECO:0007669"/>
    <property type="project" value="TreeGrafter"/>
</dbReference>
<name>A0A2N6UJ29_9FIRM</name>
<dbReference type="Proteomes" id="UP000235658">
    <property type="component" value="Unassembled WGS sequence"/>
</dbReference>
<dbReference type="InterPro" id="IPR036390">
    <property type="entry name" value="WH_DNA-bd_sf"/>
</dbReference>
<dbReference type="PANTHER" id="PTHR30346">
    <property type="entry name" value="TRANSCRIPTIONAL DUAL REGULATOR HCAR-RELATED"/>
    <property type="match status" value="1"/>
</dbReference>
<dbReference type="CDD" id="cd05466">
    <property type="entry name" value="PBP2_LTTR_substrate"/>
    <property type="match status" value="1"/>
</dbReference>
<dbReference type="Gene3D" id="1.10.10.10">
    <property type="entry name" value="Winged helix-like DNA-binding domain superfamily/Winged helix DNA-binding domain"/>
    <property type="match status" value="1"/>
</dbReference>
<accession>A0A2N6UJ29</accession>
<protein>
    <submittedName>
        <fullName evidence="6">LysR family transcriptional regulator</fullName>
    </submittedName>
</protein>
<reference evidence="6 7" key="1">
    <citation type="submission" date="2017-09" db="EMBL/GenBank/DDBJ databases">
        <title>Bacterial strain isolated from the female urinary microbiota.</title>
        <authorList>
            <person name="Thomas-White K."/>
            <person name="Kumar N."/>
            <person name="Forster S."/>
            <person name="Putonti C."/>
            <person name="Lawley T."/>
            <person name="Wolfe A.J."/>
        </authorList>
    </citation>
    <scope>NUCLEOTIDE SEQUENCE [LARGE SCALE GENOMIC DNA]</scope>
    <source>
        <strain evidence="6 7">UMB0204</strain>
    </source>
</reference>
<comment type="caution">
    <text evidence="6">The sequence shown here is derived from an EMBL/GenBank/DDBJ whole genome shotgun (WGS) entry which is preliminary data.</text>
</comment>
<dbReference type="Pfam" id="PF00126">
    <property type="entry name" value="HTH_1"/>
    <property type="match status" value="1"/>
</dbReference>
<dbReference type="Pfam" id="PF03466">
    <property type="entry name" value="LysR_substrate"/>
    <property type="match status" value="1"/>
</dbReference>
<dbReference type="PROSITE" id="PS50931">
    <property type="entry name" value="HTH_LYSR"/>
    <property type="match status" value="1"/>
</dbReference>
<dbReference type="InterPro" id="IPR036388">
    <property type="entry name" value="WH-like_DNA-bd_sf"/>
</dbReference>
<dbReference type="SUPFAM" id="SSF46785">
    <property type="entry name" value="Winged helix' DNA-binding domain"/>
    <property type="match status" value="1"/>
</dbReference>
<keyword evidence="3" id="KW-0238">DNA-binding</keyword>
<keyword evidence="4" id="KW-0804">Transcription</keyword>
<dbReference type="PANTHER" id="PTHR30346:SF0">
    <property type="entry name" value="HCA OPERON TRANSCRIPTIONAL ACTIVATOR HCAR"/>
    <property type="match status" value="1"/>
</dbReference>
<dbReference type="InterPro" id="IPR000847">
    <property type="entry name" value="LysR_HTH_N"/>
</dbReference>
<dbReference type="GO" id="GO:0003700">
    <property type="term" value="F:DNA-binding transcription factor activity"/>
    <property type="evidence" value="ECO:0007669"/>
    <property type="project" value="InterPro"/>
</dbReference>
<comment type="similarity">
    <text evidence="1">Belongs to the LysR transcriptional regulatory family.</text>
</comment>
<gene>
    <name evidence="6" type="ORF">CJ192_03155</name>
</gene>
<dbReference type="GO" id="GO:0003677">
    <property type="term" value="F:DNA binding"/>
    <property type="evidence" value="ECO:0007669"/>
    <property type="project" value="UniProtKB-KW"/>
</dbReference>
<evidence type="ECO:0000256" key="3">
    <source>
        <dbReference type="ARBA" id="ARBA00023125"/>
    </source>
</evidence>
<dbReference type="EMBL" id="PNHP01000002">
    <property type="protein sequence ID" value="PMC81769.1"/>
    <property type="molecule type" value="Genomic_DNA"/>
</dbReference>
<evidence type="ECO:0000313" key="6">
    <source>
        <dbReference type="EMBL" id="PMC81769.1"/>
    </source>
</evidence>
<dbReference type="Gene3D" id="3.40.190.10">
    <property type="entry name" value="Periplasmic binding protein-like II"/>
    <property type="match status" value="2"/>
</dbReference>
<evidence type="ECO:0000313" key="7">
    <source>
        <dbReference type="Proteomes" id="UP000235658"/>
    </source>
</evidence>
<sequence>MTLQQLRYLIAIAEEGSISKASQALLVSQPSLSKSMFDLEKEMGIKIFTRNNRGVNLTEEGEIFLAYSRSVVEQADFLENNYKKKEVLKRVFSISSQHYAFVVNAFVMLVKKYGEEKYEFSLRETTTSQIIEDVKTLRSQIGIIYLSNFNRNIILGILERENLEFHSIFKASPHIFICKDNPLAKKDVIRLDDLKKYPRLSYEQDKNNSFYFSEELFPTEYSPKNIVVTDRASIFNLMIGLNGYTITSGVLSEDLNGTGIIAKKLDANEEMDIGYISLKNRPLDFISQSYIKYLKEYIENFSK</sequence>
<evidence type="ECO:0000259" key="5">
    <source>
        <dbReference type="PROSITE" id="PS50931"/>
    </source>
</evidence>